<dbReference type="InterPro" id="IPR001021">
    <property type="entry name" value="Ribosomal_bL25_long"/>
</dbReference>
<dbReference type="NCBIfam" id="TIGR00731">
    <property type="entry name" value="bL25_bact_ctc"/>
    <property type="match status" value="1"/>
</dbReference>
<dbReference type="Gene3D" id="2.170.120.20">
    <property type="entry name" value="Ribosomal protein L25, beta domain"/>
    <property type="match status" value="1"/>
</dbReference>
<dbReference type="InterPro" id="IPR011035">
    <property type="entry name" value="Ribosomal_bL25/Gln-tRNA_synth"/>
</dbReference>
<dbReference type="Pfam" id="PF01386">
    <property type="entry name" value="Ribosomal_L25p"/>
    <property type="match status" value="1"/>
</dbReference>
<comment type="subunit">
    <text evidence="5">Part of the 50S ribosomal subunit; part of the 5S rRNA/L5/L18/L25 subcomplex. Contacts the 5S rRNA. Binds to the 5S rRNA independently of L5 and L18.</text>
</comment>
<keyword evidence="3 5" id="KW-0689">Ribosomal protein</keyword>
<feature type="domain" description="Large ribosomal subunit protein bL25 beta" evidence="7">
    <location>
        <begin position="104"/>
        <end position="186"/>
    </location>
</feature>
<sequence length="197" mass="22148">MKGDGAMNILSSQLRLKSGKNDSHQARDEGYIPSIIYGKDMNNLPIKINRREVEAFIRNHGENSLVVLNIGGVNYTAIIKEVQTHPVTQKIIHMDFQKVSEDQKINVKIPVILNGRNYVEKGGAIMQQQIRDVEIECTAGNIPRKLEYDISSFKPGDVLRVADMEVSEEFLILQDPQSIIVSVSEANKISEAEEEEE</sequence>
<keyword evidence="2 5" id="KW-0694">RNA-binding</keyword>
<name>A0A6I0FIC1_9FIRM</name>
<comment type="similarity">
    <text evidence="5">Belongs to the bacterial ribosomal protein bL25 family. CTC subfamily.</text>
</comment>
<evidence type="ECO:0000256" key="5">
    <source>
        <dbReference type="HAMAP-Rule" id="MF_01334"/>
    </source>
</evidence>
<evidence type="ECO:0000256" key="1">
    <source>
        <dbReference type="ARBA" id="ARBA00022730"/>
    </source>
</evidence>
<comment type="caution">
    <text evidence="8">The sequence shown here is derived from an EMBL/GenBank/DDBJ whole genome shotgun (WGS) entry which is preliminary data.</text>
</comment>
<dbReference type="InterPro" id="IPR037121">
    <property type="entry name" value="Ribosomal_bL25_C"/>
</dbReference>
<feature type="domain" description="Large ribosomal subunit protein bL25 L25" evidence="6">
    <location>
        <begin position="11"/>
        <end position="96"/>
    </location>
</feature>
<organism evidence="8 9">
    <name type="scientific">Alkaliphilus pronyensis</name>
    <dbReference type="NCBI Taxonomy" id="1482732"/>
    <lineage>
        <taxon>Bacteria</taxon>
        <taxon>Bacillati</taxon>
        <taxon>Bacillota</taxon>
        <taxon>Clostridia</taxon>
        <taxon>Peptostreptococcales</taxon>
        <taxon>Natronincolaceae</taxon>
        <taxon>Alkaliphilus</taxon>
    </lineage>
</organism>
<dbReference type="Proteomes" id="UP000432715">
    <property type="component" value="Unassembled WGS sequence"/>
</dbReference>
<dbReference type="GO" id="GO:0006412">
    <property type="term" value="P:translation"/>
    <property type="evidence" value="ECO:0007669"/>
    <property type="project" value="UniProtKB-UniRule"/>
</dbReference>
<evidence type="ECO:0000256" key="3">
    <source>
        <dbReference type="ARBA" id="ARBA00022980"/>
    </source>
</evidence>
<dbReference type="CDD" id="cd00495">
    <property type="entry name" value="Ribosomal_L25_TL5_CTC"/>
    <property type="match status" value="1"/>
</dbReference>
<evidence type="ECO:0000256" key="2">
    <source>
        <dbReference type="ARBA" id="ARBA00022884"/>
    </source>
</evidence>
<keyword evidence="9" id="KW-1185">Reference proteome</keyword>
<dbReference type="GO" id="GO:0008097">
    <property type="term" value="F:5S rRNA binding"/>
    <property type="evidence" value="ECO:0007669"/>
    <property type="project" value="InterPro"/>
</dbReference>
<keyword evidence="1 5" id="KW-0699">rRNA-binding</keyword>
<evidence type="ECO:0000256" key="4">
    <source>
        <dbReference type="ARBA" id="ARBA00023274"/>
    </source>
</evidence>
<proteinExistence type="inferred from homology"/>
<dbReference type="InterPro" id="IPR029751">
    <property type="entry name" value="Ribosomal_L25_dom"/>
</dbReference>
<evidence type="ECO:0000259" key="6">
    <source>
        <dbReference type="Pfam" id="PF01386"/>
    </source>
</evidence>
<dbReference type="GO" id="GO:0003735">
    <property type="term" value="F:structural constituent of ribosome"/>
    <property type="evidence" value="ECO:0007669"/>
    <property type="project" value="InterPro"/>
</dbReference>
<dbReference type="PANTHER" id="PTHR33284">
    <property type="entry name" value="RIBOSOMAL PROTEIN L25/GLN-TRNA SYNTHETASE, ANTI-CODON-BINDING DOMAIN-CONTAINING PROTEIN"/>
    <property type="match status" value="1"/>
</dbReference>
<accession>A0A6I0FIC1</accession>
<dbReference type="Gene3D" id="2.40.240.10">
    <property type="entry name" value="Ribosomal Protein L25, Chain P"/>
    <property type="match status" value="1"/>
</dbReference>
<reference evidence="8 9" key="1">
    <citation type="submission" date="2019-10" db="EMBL/GenBank/DDBJ databases">
        <title>Alkaliphilus serpentinus sp. nov. and Alkaliphilus pronyensis sp. nov., two novel anaerobic alkaliphilic species isolated from the serpentinized-hosted hydrothermal field of the Prony Bay (New Caledonia).</title>
        <authorList>
            <person name="Postec A."/>
        </authorList>
    </citation>
    <scope>NUCLEOTIDE SEQUENCE [LARGE SCALE GENOMIC DNA]</scope>
    <source>
        <strain evidence="8 9">LacV</strain>
    </source>
</reference>
<evidence type="ECO:0000259" key="7">
    <source>
        <dbReference type="Pfam" id="PF14693"/>
    </source>
</evidence>
<dbReference type="EMBL" id="WBZC01000008">
    <property type="protein sequence ID" value="KAB3537833.1"/>
    <property type="molecule type" value="Genomic_DNA"/>
</dbReference>
<dbReference type="Pfam" id="PF14693">
    <property type="entry name" value="Ribosomal_TL5_C"/>
    <property type="match status" value="1"/>
</dbReference>
<keyword evidence="4 5" id="KW-0687">Ribonucleoprotein</keyword>
<dbReference type="InterPro" id="IPR020930">
    <property type="entry name" value="Ribosomal_uL5_bac-type"/>
</dbReference>
<dbReference type="SUPFAM" id="SSF50715">
    <property type="entry name" value="Ribosomal protein L25-like"/>
    <property type="match status" value="1"/>
</dbReference>
<evidence type="ECO:0000313" key="9">
    <source>
        <dbReference type="Proteomes" id="UP000432715"/>
    </source>
</evidence>
<dbReference type="InterPro" id="IPR020056">
    <property type="entry name" value="Rbsml_bL25/Gln-tRNA_synth_N"/>
</dbReference>
<dbReference type="OrthoDB" id="9790002at2"/>
<dbReference type="InterPro" id="IPR020057">
    <property type="entry name" value="Ribosomal_bL25_b-dom"/>
</dbReference>
<dbReference type="HAMAP" id="MF_01334">
    <property type="entry name" value="Ribosomal_bL25_CTC"/>
    <property type="match status" value="1"/>
</dbReference>
<dbReference type="AlphaFoldDB" id="A0A6I0FIC1"/>
<comment type="function">
    <text evidence="5">This is one of the proteins that binds to the 5S RNA in the ribosome where it forms part of the central protuberance.</text>
</comment>
<protein>
    <recommendedName>
        <fullName evidence="5">Large ribosomal subunit protein bL25</fullName>
    </recommendedName>
    <alternativeName>
        <fullName evidence="5">General stress protein CTC</fullName>
    </alternativeName>
</protein>
<dbReference type="GO" id="GO:0022625">
    <property type="term" value="C:cytosolic large ribosomal subunit"/>
    <property type="evidence" value="ECO:0007669"/>
    <property type="project" value="TreeGrafter"/>
</dbReference>
<gene>
    <name evidence="5" type="primary">rplY</name>
    <name evidence="5" type="synonym">ctc</name>
    <name evidence="8" type="ORF">F8154_02310</name>
</gene>
<evidence type="ECO:0000313" key="8">
    <source>
        <dbReference type="EMBL" id="KAB3537833.1"/>
    </source>
</evidence>
<dbReference type="PANTHER" id="PTHR33284:SF1">
    <property type="entry name" value="RIBOSOMAL PROTEIN L25_GLN-TRNA SYNTHETASE, ANTI-CODON-BINDING DOMAIN-CONTAINING PROTEIN"/>
    <property type="match status" value="1"/>
</dbReference>